<sequence>MKHRCKNCNKLLAEGCGTFEIKCPRCKAINRLSSLTTQHAAITTSPKISYIASRIIGYICLLQSVNRWTQHNSAGRQYPAIPVQRFTTNKKTCLCSAGFETLLHSVKQNKVAFILQKHHHLSRPASPIFQAT</sequence>
<reference evidence="1" key="1">
    <citation type="submission" date="2021-02" db="EMBL/GenBank/DDBJ databases">
        <title>Neisseriaceae sp. 26B isolated from the cloaca of a Common Toad-headed Turtle (Mesoclemmys nasuta).</title>
        <authorList>
            <person name="Spergser J."/>
            <person name="Busse H.-J."/>
        </authorList>
    </citation>
    <scope>NUCLEOTIDE SEQUENCE</scope>
    <source>
        <strain evidence="1">26B</strain>
    </source>
</reference>
<evidence type="ECO:0000313" key="2">
    <source>
        <dbReference type="Proteomes" id="UP000653156"/>
    </source>
</evidence>
<dbReference type="InterPro" id="IPR019294">
    <property type="entry name" value="Translation_reg_Com"/>
</dbReference>
<name>A0A892ZGV7_9NEIS</name>
<proteinExistence type="predicted"/>
<dbReference type="RefSeq" id="WP_230338350.1">
    <property type="nucleotide sequence ID" value="NZ_CP069798.1"/>
</dbReference>
<gene>
    <name evidence="1" type="ORF">JQU52_10035</name>
</gene>
<dbReference type="AlphaFoldDB" id="A0A892ZGV7"/>
<dbReference type="GO" id="GO:0003677">
    <property type="term" value="F:DNA binding"/>
    <property type="evidence" value="ECO:0007669"/>
    <property type="project" value="UniProtKB-KW"/>
</dbReference>
<keyword evidence="2" id="KW-1185">Reference proteome</keyword>
<dbReference type="KEGG" id="ptes:JQU52_10035"/>
<keyword evidence="1" id="KW-0238">DNA-binding</keyword>
<evidence type="ECO:0000313" key="1">
    <source>
        <dbReference type="EMBL" id="QRQ81067.1"/>
    </source>
</evidence>
<organism evidence="1 2">
    <name type="scientific">Paralysiella testudinis</name>
    <dbReference type="NCBI Taxonomy" id="2809020"/>
    <lineage>
        <taxon>Bacteria</taxon>
        <taxon>Pseudomonadati</taxon>
        <taxon>Pseudomonadota</taxon>
        <taxon>Betaproteobacteria</taxon>
        <taxon>Neisseriales</taxon>
        <taxon>Neisseriaceae</taxon>
        <taxon>Paralysiella</taxon>
    </lineage>
</organism>
<dbReference type="Proteomes" id="UP000653156">
    <property type="component" value="Chromosome"/>
</dbReference>
<accession>A0A892ZGV7</accession>
<dbReference type="Pfam" id="PF10122">
    <property type="entry name" value="Zn_ribbon_Com"/>
    <property type="match status" value="1"/>
</dbReference>
<dbReference type="EMBL" id="CP069798">
    <property type="protein sequence ID" value="QRQ81067.1"/>
    <property type="molecule type" value="Genomic_DNA"/>
</dbReference>
<protein>
    <submittedName>
        <fullName evidence="1">Com family DNA-binding transcriptional regulator</fullName>
    </submittedName>
</protein>